<comment type="caution">
    <text evidence="1">The sequence shown here is derived from an EMBL/GenBank/DDBJ whole genome shotgun (WGS) entry which is preliminary data.</text>
</comment>
<reference evidence="1 2" key="1">
    <citation type="journal article" date="2021" name="Int. J. Syst. Evol. Microbiol.">
        <title>Reticulibacter mediterranei gen. nov., sp. nov., within the new family Reticulibacteraceae fam. nov., and Ktedonospora formicarum gen. nov., sp. nov., Ktedonobacter robiniae sp. nov., Dictyobacter formicarum sp. nov. and Dictyobacter arantiisoli sp. nov., belonging to the class Ktedonobacteria.</title>
        <authorList>
            <person name="Yabe S."/>
            <person name="Zheng Y."/>
            <person name="Wang C.M."/>
            <person name="Sakai Y."/>
            <person name="Abe K."/>
            <person name="Yokota A."/>
            <person name="Donadio S."/>
            <person name="Cavaletti L."/>
            <person name="Monciardini P."/>
        </authorList>
    </citation>
    <scope>NUCLEOTIDE SEQUENCE [LARGE SCALE GENOMIC DNA]</scope>
    <source>
        <strain evidence="1 2">SOSP1-30</strain>
    </source>
</reference>
<accession>A0ABQ3V6A8</accession>
<evidence type="ECO:0000313" key="2">
    <source>
        <dbReference type="Proteomes" id="UP000654345"/>
    </source>
</evidence>
<sequence length="64" mass="7341">MRDHPTLYGNTLVAPRQHHEQATRDFSLEEYLALQHVIYHVSEALRQVAPTERLSILSLGSQLC</sequence>
<keyword evidence="2" id="KW-1185">Reference proteome</keyword>
<dbReference type="Proteomes" id="UP000654345">
    <property type="component" value="Unassembled WGS sequence"/>
</dbReference>
<evidence type="ECO:0000313" key="1">
    <source>
        <dbReference type="EMBL" id="GHO60302.1"/>
    </source>
</evidence>
<dbReference type="InterPro" id="IPR036265">
    <property type="entry name" value="HIT-like_sf"/>
</dbReference>
<dbReference type="Gene3D" id="3.30.428.10">
    <property type="entry name" value="HIT-like"/>
    <property type="match status" value="1"/>
</dbReference>
<gene>
    <name evidence="1" type="ORF">KSB_87770</name>
</gene>
<proteinExistence type="predicted"/>
<name>A0ABQ3V6A8_9CHLR</name>
<organism evidence="1 2">
    <name type="scientific">Ktedonobacter robiniae</name>
    <dbReference type="NCBI Taxonomy" id="2778365"/>
    <lineage>
        <taxon>Bacteria</taxon>
        <taxon>Bacillati</taxon>
        <taxon>Chloroflexota</taxon>
        <taxon>Ktedonobacteria</taxon>
        <taxon>Ktedonobacterales</taxon>
        <taxon>Ktedonobacteraceae</taxon>
        <taxon>Ktedonobacter</taxon>
    </lineage>
</organism>
<dbReference type="SUPFAM" id="SSF54197">
    <property type="entry name" value="HIT-like"/>
    <property type="match status" value="1"/>
</dbReference>
<dbReference type="EMBL" id="BNJG01000005">
    <property type="protein sequence ID" value="GHO60302.1"/>
    <property type="molecule type" value="Genomic_DNA"/>
</dbReference>
<protein>
    <submittedName>
        <fullName evidence="1">Uncharacterized protein</fullName>
    </submittedName>
</protein>